<accession>A0ABR0I1B4</accession>
<organism evidence="7 8">
    <name type="scientific">Podospora pseudopauciseta</name>
    <dbReference type="NCBI Taxonomy" id="2093780"/>
    <lineage>
        <taxon>Eukaryota</taxon>
        <taxon>Fungi</taxon>
        <taxon>Dikarya</taxon>
        <taxon>Ascomycota</taxon>
        <taxon>Pezizomycotina</taxon>
        <taxon>Sordariomycetes</taxon>
        <taxon>Sordariomycetidae</taxon>
        <taxon>Sordariales</taxon>
        <taxon>Podosporaceae</taxon>
        <taxon>Podospora</taxon>
    </lineage>
</organism>
<evidence type="ECO:0000256" key="2">
    <source>
        <dbReference type="ARBA" id="ARBA00006787"/>
    </source>
</evidence>
<evidence type="ECO:0000256" key="3">
    <source>
        <dbReference type="ARBA" id="ARBA00022723"/>
    </source>
</evidence>
<feature type="domain" description="AB hydrolase-1" evidence="6">
    <location>
        <begin position="439"/>
        <end position="615"/>
    </location>
</feature>
<protein>
    <submittedName>
        <fullName evidence="7">Nced2p</fullName>
        <ecNumber evidence="7">1.13.11.51</ecNumber>
    </submittedName>
</protein>
<dbReference type="Proteomes" id="UP001326199">
    <property type="component" value="Unassembled WGS sequence"/>
</dbReference>
<dbReference type="PANTHER" id="PTHR10543">
    <property type="entry name" value="BETA-CAROTENE DIOXYGENASE"/>
    <property type="match status" value="1"/>
</dbReference>
<dbReference type="Pfam" id="PF03055">
    <property type="entry name" value="RPE65"/>
    <property type="match status" value="1"/>
</dbReference>
<dbReference type="EC" id="1.13.11.51" evidence="7"/>
<evidence type="ECO:0000313" key="8">
    <source>
        <dbReference type="Proteomes" id="UP001326199"/>
    </source>
</evidence>
<dbReference type="EMBL" id="JAFFHB010000001">
    <property type="protein sequence ID" value="KAK4673939.1"/>
    <property type="molecule type" value="Genomic_DNA"/>
</dbReference>
<name>A0ABR0I1B4_9PEZI</name>
<reference evidence="7 8" key="1">
    <citation type="journal article" date="2023" name="bioRxiv">
        <title>High-quality genome assemblies of four members of thePodospora anserinaspecies complex.</title>
        <authorList>
            <person name="Ament-Velasquez S.L."/>
            <person name="Vogan A.A."/>
            <person name="Wallerman O."/>
            <person name="Hartmann F."/>
            <person name="Gautier V."/>
            <person name="Silar P."/>
            <person name="Giraud T."/>
            <person name="Johannesson H."/>
        </authorList>
    </citation>
    <scope>NUCLEOTIDE SEQUENCE [LARGE SCALE GENOMIC DNA]</scope>
    <source>
        <strain evidence="7 8">CBS 411.78</strain>
    </source>
</reference>
<dbReference type="RefSeq" id="XP_062771261.1">
    <property type="nucleotide sequence ID" value="XM_062905370.1"/>
</dbReference>
<keyword evidence="8" id="KW-1185">Reference proteome</keyword>
<comment type="caution">
    <text evidence="7">The sequence shown here is derived from an EMBL/GenBank/DDBJ whole genome shotgun (WGS) entry which is preliminary data.</text>
</comment>
<dbReference type="SUPFAM" id="SSF53474">
    <property type="entry name" value="alpha/beta-Hydrolases"/>
    <property type="match status" value="1"/>
</dbReference>
<dbReference type="InterPro" id="IPR029058">
    <property type="entry name" value="AB_hydrolase_fold"/>
</dbReference>
<comment type="similarity">
    <text evidence="2">Belongs to the carotenoid oxygenase family.</text>
</comment>
<keyword evidence="4 7" id="KW-0560">Oxidoreductase</keyword>
<evidence type="ECO:0000256" key="4">
    <source>
        <dbReference type="ARBA" id="ARBA00023002"/>
    </source>
</evidence>
<gene>
    <name evidence="7" type="primary">NCED2</name>
    <name evidence="7" type="ORF">QC763_0019180</name>
</gene>
<evidence type="ECO:0000256" key="1">
    <source>
        <dbReference type="ARBA" id="ARBA00001954"/>
    </source>
</evidence>
<keyword evidence="5" id="KW-0408">Iron</keyword>
<dbReference type="InterPro" id="IPR004294">
    <property type="entry name" value="Carotenoid_Oase"/>
</dbReference>
<dbReference type="GO" id="GO:0045549">
    <property type="term" value="F:9-cis-epoxycarotenoid dioxygenase activity"/>
    <property type="evidence" value="ECO:0007669"/>
    <property type="project" value="UniProtKB-EC"/>
</dbReference>
<dbReference type="PANTHER" id="PTHR10543:SF89">
    <property type="entry name" value="CAROTENOID 9,10(9',10')-CLEAVAGE DIOXYGENASE 1"/>
    <property type="match status" value="1"/>
</dbReference>
<dbReference type="InterPro" id="IPR000073">
    <property type="entry name" value="AB_hydrolase_1"/>
</dbReference>
<sequence>MMHDFGVSRGYTVIIDMPLCSNPLNLLKGSPVLSFESSRKSKFGVFPRYQPEAVQWYETNPCCVFHTANCWESETSDTTRNDQGTTSNLLACRLTSASPVFHTANIPAPEVKPVPPKYALEQQCRLYYYSFPFSPVSHAQPPGTKNQWALSAIELEFPNVSPLSVMSEAQYVYGCSVRSVCYSVELGKQPGSKTNAIALIQRCLETRPQPIKGCVDKRSVQEILKSSDLDDPIQLFAMPKGWYAQEPRFVPRSNPIPEDDGFVLSSVFDESQLDERGSCRDGAIGELWVTDVKDIRTLLARIKLSQWVPYGFHGCWFSKDEVMARRPYTTRESTEEGNTHPWLLALTAVIPTVYASRRGSTSECSPASFDIVATAENAILSPSYDPSNETSIINFINALARGEVNPVVGFQNISGSFVINGIYCKPTKKVKKKRNALQILVHGITYNSSMWGGYHFGDRYNWHAYANGEGYHTLAIDRLGHGLNSKALDPHNVIQPMLQVEIYKELIQSIRFNTAANSLRKRFSNIIWVGHSYGSQIALPLARLCPNLTSALILTGWSSTTNLSEVQKFNLASASTLYPSRFPGLDKGYLAMADESLRAKMFYYGAYDPAIPAFDFANQDIVTIGEFAANAGPFGIPPAAYNKPVMVITGVEDGVFCAQPGVAARECEELLEKTRTDMFPGVPGRKYEYFAPRNTGHDLTLHYSARETFRRAHGFLDKYF</sequence>
<evidence type="ECO:0000313" key="7">
    <source>
        <dbReference type="EMBL" id="KAK4673939.1"/>
    </source>
</evidence>
<evidence type="ECO:0000256" key="5">
    <source>
        <dbReference type="ARBA" id="ARBA00023004"/>
    </source>
</evidence>
<proteinExistence type="inferred from homology"/>
<dbReference type="Pfam" id="PF12697">
    <property type="entry name" value="Abhydrolase_6"/>
    <property type="match status" value="1"/>
</dbReference>
<evidence type="ECO:0000259" key="6">
    <source>
        <dbReference type="Pfam" id="PF12697"/>
    </source>
</evidence>
<keyword evidence="3" id="KW-0479">Metal-binding</keyword>
<comment type="cofactor">
    <cofactor evidence="1">
        <name>Fe(2+)</name>
        <dbReference type="ChEBI" id="CHEBI:29033"/>
    </cofactor>
</comment>
<dbReference type="Gene3D" id="3.40.50.1820">
    <property type="entry name" value="alpha/beta hydrolase"/>
    <property type="match status" value="1"/>
</dbReference>
<dbReference type="GeneID" id="87925320"/>